<proteinExistence type="predicted"/>
<protein>
    <submittedName>
        <fullName evidence="1">Uncharacterized protein</fullName>
    </submittedName>
</protein>
<sequence length="233" mass="26701">MSEFRHFFMLSDVASQSVDPSTNAVLLFGLSNNVGYGHFLQDDQEVASIVLGEHDVAPIVLVFKVLPRCFNPEDADAERIKKKSRLLNRKLTATLKRWPCVRILNAESKSLADWPRRGGLVAKENMLWPHVHYLFKFLLPEHRFLNYSKEPRRALFAFDGYHVDRAQGINQLAKIIVASLVRDFGLGIQSHGRSEPGARYRVLKCSHWNTKGNKSWECSKFLRLPSHHGPRQL</sequence>
<reference evidence="1" key="1">
    <citation type="journal article" date="2020" name="Cell">
        <title>Large-Scale Comparative Analyses of Tick Genomes Elucidate Their Genetic Diversity and Vector Capacities.</title>
        <authorList>
            <consortium name="Tick Genome and Microbiome Consortium (TIGMIC)"/>
            <person name="Jia N."/>
            <person name="Wang J."/>
            <person name="Shi W."/>
            <person name="Du L."/>
            <person name="Sun Y."/>
            <person name="Zhan W."/>
            <person name="Jiang J.F."/>
            <person name="Wang Q."/>
            <person name="Zhang B."/>
            <person name="Ji P."/>
            <person name="Bell-Sakyi L."/>
            <person name="Cui X.M."/>
            <person name="Yuan T.T."/>
            <person name="Jiang B.G."/>
            <person name="Yang W.F."/>
            <person name="Lam T.T."/>
            <person name="Chang Q.C."/>
            <person name="Ding S.J."/>
            <person name="Wang X.J."/>
            <person name="Zhu J.G."/>
            <person name="Ruan X.D."/>
            <person name="Zhao L."/>
            <person name="Wei J.T."/>
            <person name="Ye R.Z."/>
            <person name="Que T.C."/>
            <person name="Du C.H."/>
            <person name="Zhou Y.H."/>
            <person name="Cheng J.X."/>
            <person name="Dai P.F."/>
            <person name="Guo W.B."/>
            <person name="Han X.H."/>
            <person name="Huang E.J."/>
            <person name="Li L.F."/>
            <person name="Wei W."/>
            <person name="Gao Y.C."/>
            <person name="Liu J.Z."/>
            <person name="Shao H.Z."/>
            <person name="Wang X."/>
            <person name="Wang C.C."/>
            <person name="Yang T.C."/>
            <person name="Huo Q.B."/>
            <person name="Li W."/>
            <person name="Chen H.Y."/>
            <person name="Chen S.E."/>
            <person name="Zhou L.G."/>
            <person name="Ni X.B."/>
            <person name="Tian J.H."/>
            <person name="Sheng Y."/>
            <person name="Liu T."/>
            <person name="Pan Y.S."/>
            <person name="Xia L.Y."/>
            <person name="Li J."/>
            <person name="Zhao F."/>
            <person name="Cao W.C."/>
        </authorList>
    </citation>
    <scope>NUCLEOTIDE SEQUENCE</scope>
    <source>
        <strain evidence="1">Rmic-2018</strain>
    </source>
</reference>
<name>A0A9J6D5C7_RHIMP</name>
<comment type="caution">
    <text evidence="1">The sequence shown here is derived from an EMBL/GenBank/DDBJ whole genome shotgun (WGS) entry which is preliminary data.</text>
</comment>
<gene>
    <name evidence="1" type="ORF">HPB51_014234</name>
</gene>
<evidence type="ECO:0000313" key="1">
    <source>
        <dbReference type="EMBL" id="KAH8009265.1"/>
    </source>
</evidence>
<dbReference type="AlphaFoldDB" id="A0A9J6D5C7"/>
<evidence type="ECO:0000313" key="2">
    <source>
        <dbReference type="Proteomes" id="UP000821866"/>
    </source>
</evidence>
<accession>A0A9J6D5C7</accession>
<dbReference type="EMBL" id="JABSTU010000011">
    <property type="protein sequence ID" value="KAH8009265.1"/>
    <property type="molecule type" value="Genomic_DNA"/>
</dbReference>
<dbReference type="Proteomes" id="UP000821866">
    <property type="component" value="Chromosome 9"/>
</dbReference>
<keyword evidence="2" id="KW-1185">Reference proteome</keyword>
<organism evidence="1 2">
    <name type="scientific">Rhipicephalus microplus</name>
    <name type="common">Cattle tick</name>
    <name type="synonym">Boophilus microplus</name>
    <dbReference type="NCBI Taxonomy" id="6941"/>
    <lineage>
        <taxon>Eukaryota</taxon>
        <taxon>Metazoa</taxon>
        <taxon>Ecdysozoa</taxon>
        <taxon>Arthropoda</taxon>
        <taxon>Chelicerata</taxon>
        <taxon>Arachnida</taxon>
        <taxon>Acari</taxon>
        <taxon>Parasitiformes</taxon>
        <taxon>Ixodida</taxon>
        <taxon>Ixodoidea</taxon>
        <taxon>Ixodidae</taxon>
        <taxon>Rhipicephalinae</taxon>
        <taxon>Rhipicephalus</taxon>
        <taxon>Boophilus</taxon>
    </lineage>
</organism>
<reference evidence="1" key="2">
    <citation type="submission" date="2021-09" db="EMBL/GenBank/DDBJ databases">
        <authorList>
            <person name="Jia N."/>
            <person name="Wang J."/>
            <person name="Shi W."/>
            <person name="Du L."/>
            <person name="Sun Y."/>
            <person name="Zhan W."/>
            <person name="Jiang J."/>
            <person name="Wang Q."/>
            <person name="Zhang B."/>
            <person name="Ji P."/>
            <person name="Sakyi L.B."/>
            <person name="Cui X."/>
            <person name="Yuan T."/>
            <person name="Jiang B."/>
            <person name="Yang W."/>
            <person name="Lam T.T.-Y."/>
            <person name="Chang Q."/>
            <person name="Ding S."/>
            <person name="Wang X."/>
            <person name="Zhu J."/>
            <person name="Ruan X."/>
            <person name="Zhao L."/>
            <person name="Wei J."/>
            <person name="Que T."/>
            <person name="Du C."/>
            <person name="Cheng J."/>
            <person name="Dai P."/>
            <person name="Han X."/>
            <person name="Huang E."/>
            <person name="Gao Y."/>
            <person name="Liu J."/>
            <person name="Shao H."/>
            <person name="Ye R."/>
            <person name="Li L."/>
            <person name="Wei W."/>
            <person name="Wang X."/>
            <person name="Wang C."/>
            <person name="Huo Q."/>
            <person name="Li W."/>
            <person name="Guo W."/>
            <person name="Chen H."/>
            <person name="Chen S."/>
            <person name="Zhou L."/>
            <person name="Zhou L."/>
            <person name="Ni X."/>
            <person name="Tian J."/>
            <person name="Zhou Y."/>
            <person name="Sheng Y."/>
            <person name="Liu T."/>
            <person name="Pan Y."/>
            <person name="Xia L."/>
            <person name="Li J."/>
            <person name="Zhao F."/>
            <person name="Cao W."/>
        </authorList>
    </citation>
    <scope>NUCLEOTIDE SEQUENCE</scope>
    <source>
        <strain evidence="1">Rmic-2018</strain>
        <tissue evidence="1">Larvae</tissue>
    </source>
</reference>